<dbReference type="PATRIC" id="fig|284581.3.peg.785"/>
<comment type="caution">
    <text evidence="1">The sequence shown here is derived from an EMBL/GenBank/DDBJ whole genome shotgun (WGS) entry which is preliminary data.</text>
</comment>
<reference evidence="2" key="1">
    <citation type="submission" date="2015-08" db="EMBL/GenBank/DDBJ databases">
        <title>Fjat-14210 dsm16467.</title>
        <authorList>
            <person name="Liu B."/>
            <person name="Wang J."/>
            <person name="Zhu Y."/>
            <person name="Liu G."/>
            <person name="Chen Q."/>
            <person name="Chen Z."/>
            <person name="Lan J."/>
            <person name="Che J."/>
            <person name="Ge C."/>
            <person name="Shi H."/>
            <person name="Pan Z."/>
            <person name="Liu X."/>
        </authorList>
    </citation>
    <scope>NUCLEOTIDE SEQUENCE [LARGE SCALE GENOMIC DNA]</scope>
    <source>
        <strain evidence="2">DSM 16467</strain>
    </source>
</reference>
<evidence type="ECO:0000313" key="2">
    <source>
        <dbReference type="Proteomes" id="UP000037558"/>
    </source>
</evidence>
<name>A0A0M0LHW3_9BACI</name>
<accession>A0A0M0LHW3</accession>
<evidence type="ECO:0008006" key="3">
    <source>
        <dbReference type="Google" id="ProtNLM"/>
    </source>
</evidence>
<organism evidence="1 2">
    <name type="scientific">Priestia koreensis</name>
    <dbReference type="NCBI Taxonomy" id="284581"/>
    <lineage>
        <taxon>Bacteria</taxon>
        <taxon>Bacillati</taxon>
        <taxon>Bacillota</taxon>
        <taxon>Bacilli</taxon>
        <taxon>Bacillales</taxon>
        <taxon>Bacillaceae</taxon>
        <taxon>Priestia</taxon>
    </lineage>
</organism>
<dbReference type="InterPro" id="IPR025553">
    <property type="entry name" value="YppF"/>
</dbReference>
<gene>
    <name evidence="1" type="ORF">AMD01_02570</name>
</gene>
<dbReference type="AlphaFoldDB" id="A0A0M0LHW3"/>
<evidence type="ECO:0000313" key="1">
    <source>
        <dbReference type="EMBL" id="KOO50649.1"/>
    </source>
</evidence>
<protein>
    <recommendedName>
        <fullName evidence="3">YppF-like protein</fullName>
    </recommendedName>
</protein>
<dbReference type="OrthoDB" id="2680239at2"/>
<dbReference type="RefSeq" id="WP_053399814.1">
    <property type="nucleotide sequence ID" value="NZ_CP061868.1"/>
</dbReference>
<dbReference type="Pfam" id="PF14178">
    <property type="entry name" value="YppF"/>
    <property type="match status" value="1"/>
</dbReference>
<keyword evidence="2" id="KW-1185">Reference proteome</keyword>
<dbReference type="EMBL" id="LILC01000002">
    <property type="protein sequence ID" value="KOO50649.1"/>
    <property type="molecule type" value="Genomic_DNA"/>
</dbReference>
<sequence length="62" mass="7528">MEVTALREHFKNHKQYEPQHNELLDFAQQKYLKGEITITEYKELSRELEHHGAQKPDFLFEN</sequence>
<proteinExistence type="predicted"/>
<dbReference type="Proteomes" id="UP000037558">
    <property type="component" value="Unassembled WGS sequence"/>
</dbReference>